<gene>
    <name evidence="1" type="ORF">GCM10011514_33900</name>
</gene>
<keyword evidence="2" id="KW-1185">Reference proteome</keyword>
<dbReference type="Proteomes" id="UP000609064">
    <property type="component" value="Unassembled WGS sequence"/>
</dbReference>
<dbReference type="RefSeq" id="WP_188767623.1">
    <property type="nucleotide sequence ID" value="NZ_BMKK01000007.1"/>
</dbReference>
<reference evidence="1" key="1">
    <citation type="journal article" date="2014" name="Int. J. Syst. Evol. Microbiol.">
        <title>Complete genome sequence of Corynebacterium casei LMG S-19264T (=DSM 44701T), isolated from a smear-ripened cheese.</title>
        <authorList>
            <consortium name="US DOE Joint Genome Institute (JGI-PGF)"/>
            <person name="Walter F."/>
            <person name="Albersmeier A."/>
            <person name="Kalinowski J."/>
            <person name="Ruckert C."/>
        </authorList>
    </citation>
    <scope>NUCLEOTIDE SEQUENCE</scope>
    <source>
        <strain evidence="1">CGMCC 1.15958</strain>
    </source>
</reference>
<evidence type="ECO:0000313" key="2">
    <source>
        <dbReference type="Proteomes" id="UP000609064"/>
    </source>
</evidence>
<name>A0A916YYH1_9BACT</name>
<comment type="caution">
    <text evidence="1">The sequence shown here is derived from an EMBL/GenBank/DDBJ whole genome shotgun (WGS) entry which is preliminary data.</text>
</comment>
<accession>A0A916YYH1</accession>
<evidence type="ECO:0000313" key="1">
    <source>
        <dbReference type="EMBL" id="GGD67056.1"/>
    </source>
</evidence>
<sequence>MKTKFFIIFLLNLGIIQNGIAQNSFIEGCLGTWKGKMYIYNKGNLRDSVEVRLTVSKTNKPDEWSWKTEYLSAKMPMVKDYVLRLKDASKNAYVTDEGNGIELADYLFNNKLYCVFETHNIILTSTYELRENELIFEVTSGKKGDIGNQEVVNYPVENLQRVVFKK</sequence>
<protein>
    <submittedName>
        <fullName evidence="1">Uncharacterized protein</fullName>
    </submittedName>
</protein>
<organism evidence="1 2">
    <name type="scientific">Emticicia aquatilis</name>
    <dbReference type="NCBI Taxonomy" id="1537369"/>
    <lineage>
        <taxon>Bacteria</taxon>
        <taxon>Pseudomonadati</taxon>
        <taxon>Bacteroidota</taxon>
        <taxon>Cytophagia</taxon>
        <taxon>Cytophagales</taxon>
        <taxon>Leadbetterellaceae</taxon>
        <taxon>Emticicia</taxon>
    </lineage>
</organism>
<proteinExistence type="predicted"/>
<dbReference type="EMBL" id="BMKK01000007">
    <property type="protein sequence ID" value="GGD67056.1"/>
    <property type="molecule type" value="Genomic_DNA"/>
</dbReference>
<dbReference type="AlphaFoldDB" id="A0A916YYH1"/>
<reference evidence="1" key="2">
    <citation type="submission" date="2020-09" db="EMBL/GenBank/DDBJ databases">
        <authorList>
            <person name="Sun Q."/>
            <person name="Zhou Y."/>
        </authorList>
    </citation>
    <scope>NUCLEOTIDE SEQUENCE</scope>
    <source>
        <strain evidence="1">CGMCC 1.15958</strain>
    </source>
</reference>